<dbReference type="PANTHER" id="PTHR35802">
    <property type="entry name" value="PROTEASE SYNTHASE AND SPORULATION PROTEIN PAI 2"/>
    <property type="match status" value="1"/>
</dbReference>
<organism evidence="1 2">
    <name type="scientific">Methylotenera mobilis (strain JLW8 / ATCC BAA-1282 / DSM 17540)</name>
    <dbReference type="NCBI Taxonomy" id="583345"/>
    <lineage>
        <taxon>Bacteria</taxon>
        <taxon>Pseudomonadati</taxon>
        <taxon>Pseudomonadota</taxon>
        <taxon>Betaproteobacteria</taxon>
        <taxon>Nitrosomonadales</taxon>
        <taxon>Methylophilaceae</taxon>
        <taxon>Methylotenera</taxon>
    </lineage>
</organism>
<proteinExistence type="predicted"/>
<gene>
    <name evidence="1" type="ordered locus">Mmol_1450</name>
</gene>
<dbReference type="RefSeq" id="WP_015832391.1">
    <property type="nucleotide sequence ID" value="NC_012968.1"/>
</dbReference>
<dbReference type="HOGENOM" id="CLU_065853_0_1_4"/>
<reference evidence="1 2" key="2">
    <citation type="journal article" date="2011" name="J. Bacteriol.">
        <title>Genomes of three methylotrophs from a single niche uncover genetic and metabolic divergence of Methylophilaceae.</title>
        <authorList>
            <person name="Lapidus A."/>
            <person name="Clum A."/>
            <person name="Labutti K."/>
            <person name="Kaluzhnaya M.G."/>
            <person name="Lim S."/>
            <person name="Beck D.A."/>
            <person name="Glavina Del Rio T."/>
            <person name="Nolan M."/>
            <person name="Mavromatis K."/>
            <person name="Huntemann M."/>
            <person name="Lucas S."/>
            <person name="Lidstrom M.E."/>
            <person name="Ivanova N."/>
            <person name="Chistoserdova L."/>
        </authorList>
    </citation>
    <scope>NUCLEOTIDE SEQUENCE [LARGE SCALE GENOMIC DNA]</scope>
    <source>
        <strain evidence="2">JLW8 / ATCC BAA-1282 / DSM 17540</strain>
    </source>
</reference>
<dbReference type="SUPFAM" id="SSF50475">
    <property type="entry name" value="FMN-binding split barrel"/>
    <property type="match status" value="1"/>
</dbReference>
<dbReference type="eggNOG" id="COG2808">
    <property type="taxonomic scope" value="Bacteria"/>
</dbReference>
<dbReference type="InterPro" id="IPR007396">
    <property type="entry name" value="TR_PAI2-type"/>
</dbReference>
<dbReference type="STRING" id="583345.Mmol_1450"/>
<dbReference type="PIRSF" id="PIRSF010372">
    <property type="entry name" value="PaiB"/>
    <property type="match status" value="1"/>
</dbReference>
<dbReference type="Gene3D" id="2.30.110.10">
    <property type="entry name" value="Electron Transport, Fmn-binding Protein, Chain A"/>
    <property type="match status" value="1"/>
</dbReference>
<accession>C6WWQ7</accession>
<evidence type="ECO:0000313" key="2">
    <source>
        <dbReference type="Proteomes" id="UP000002742"/>
    </source>
</evidence>
<dbReference type="Pfam" id="PF04299">
    <property type="entry name" value="FMN_bind_2"/>
    <property type="match status" value="1"/>
</dbReference>
<name>C6WWQ7_METML</name>
<dbReference type="AlphaFoldDB" id="C6WWQ7"/>
<dbReference type="KEGG" id="mmb:Mmol_1450"/>
<dbReference type="Proteomes" id="UP000002742">
    <property type="component" value="Chromosome"/>
</dbReference>
<dbReference type="EMBL" id="CP001672">
    <property type="protein sequence ID" value="ACT48356.1"/>
    <property type="molecule type" value="Genomic_DNA"/>
</dbReference>
<sequence length="241" mass="27227">MYIPAHFAESRPQVLLDIIANYPLGTLVTQDANGLEANHLPFEIYADGDEHCTLLAHVAKANPIWRKTAAGDEVLVIFKGVDAYVSPNWYPSKHETHRQVPTWNYQAVHVYGKIRFIEDVNYLRAMLERLTHTHEHKVQPESPWQMSDAPPDYIAGMLKAIIGIEISITRIIGKSKLSQNKQVQDRTNLAAELYRQGHTVISELTLKNIASSEEAHEASAQANKQLLNNKKSSLKRAFLKI</sequence>
<dbReference type="InterPro" id="IPR012349">
    <property type="entry name" value="Split_barrel_FMN-bd"/>
</dbReference>
<keyword evidence="2" id="KW-1185">Reference proteome</keyword>
<reference evidence="2" key="1">
    <citation type="submission" date="2009-07" db="EMBL/GenBank/DDBJ databases">
        <title>Complete sequence of Methylotenera mobilis JLW8.</title>
        <authorList>
            <consortium name="US DOE Joint Genome Institute"/>
            <person name="Lucas S."/>
            <person name="Copeland A."/>
            <person name="Lapidus A."/>
            <person name="Glavina del Rio T."/>
            <person name="Tice H."/>
            <person name="Bruce D."/>
            <person name="Goodwin L."/>
            <person name="Pitluck S."/>
            <person name="LaButti K.M."/>
            <person name="Clum A."/>
            <person name="Larimer F."/>
            <person name="Land M."/>
            <person name="Hauser L."/>
            <person name="Kyrpides N."/>
            <person name="Mikhailova N."/>
            <person name="Kayluzhnaya M."/>
            <person name="Chistoserdova L."/>
        </authorList>
    </citation>
    <scope>NUCLEOTIDE SEQUENCE [LARGE SCALE GENOMIC DNA]</scope>
    <source>
        <strain evidence="2">JLW8 / ATCC BAA-1282 / DSM 17540</strain>
    </source>
</reference>
<protein>
    <submittedName>
        <fullName evidence="1">FMN-binding negative transcriptional regulator</fullName>
    </submittedName>
</protein>
<dbReference type="PANTHER" id="PTHR35802:SF1">
    <property type="entry name" value="PROTEASE SYNTHASE AND SPORULATION PROTEIN PAI 2"/>
    <property type="match status" value="1"/>
</dbReference>
<evidence type="ECO:0000313" key="1">
    <source>
        <dbReference type="EMBL" id="ACT48356.1"/>
    </source>
</evidence>
<dbReference type="OrthoDB" id="9794948at2"/>